<comment type="caution">
    <text evidence="1">The sequence shown here is derived from an EMBL/GenBank/DDBJ whole genome shotgun (WGS) entry which is preliminary data.</text>
</comment>
<organism evidence="1 2">
    <name type="scientific">Candidatus Methanocrinis alkalitolerans</name>
    <dbReference type="NCBI Taxonomy" id="3033395"/>
    <lineage>
        <taxon>Archaea</taxon>
        <taxon>Methanobacteriati</taxon>
        <taxon>Methanobacteriota</taxon>
        <taxon>Stenosarchaea group</taxon>
        <taxon>Methanomicrobia</taxon>
        <taxon>Methanotrichales</taxon>
        <taxon>Methanotrichaceae</taxon>
        <taxon>Methanocrinis</taxon>
    </lineage>
</organism>
<protein>
    <submittedName>
        <fullName evidence="1">Uncharacterized protein</fullName>
    </submittedName>
</protein>
<dbReference type="EMBL" id="JARFPL010000022">
    <property type="protein sequence ID" value="MDF0593504.1"/>
    <property type="molecule type" value="Genomic_DNA"/>
</dbReference>
<evidence type="ECO:0000313" key="1">
    <source>
        <dbReference type="EMBL" id="MDF0593504.1"/>
    </source>
</evidence>
<reference evidence="1 2" key="1">
    <citation type="submission" date="2023-03" db="EMBL/GenBank/DDBJ databases">
        <title>Whole genome sequencing of Methanotrichaceae archaeon M04Ac.</title>
        <authorList>
            <person name="Khomyakova M.A."/>
            <person name="Merkel A.Y."/>
            <person name="Slobodkin A.I."/>
        </authorList>
    </citation>
    <scope>NUCLEOTIDE SEQUENCE [LARGE SCALE GENOMIC DNA]</scope>
    <source>
        <strain evidence="1 2">M04Ac</strain>
    </source>
</reference>
<sequence>MIYELVEDHMPIRQGDIFYPLPIILPTLGQLAVMSEYGEYEDTKWDIIQDRDDVLFILPFKKVWGIVATQDCDASRSPVISLFEIGTFKEVTNLTLPEKPPKWVSLITQKSRLNARWFYLPADEEFGFKERMAVNFHRVFQIQSSDLKQSMNILRKGRLVDVAYQHYRESIAHYFKRYPYDEWYSLTKEEFDQYNQQNGGSITPFAWQD</sequence>
<keyword evidence="2" id="KW-1185">Reference proteome</keyword>
<name>A0ABT5XFL6_9EURY</name>
<accession>A0ABT5XFL6</accession>
<dbReference type="Proteomes" id="UP001215956">
    <property type="component" value="Unassembled WGS sequence"/>
</dbReference>
<proteinExistence type="predicted"/>
<evidence type="ECO:0000313" key="2">
    <source>
        <dbReference type="Proteomes" id="UP001215956"/>
    </source>
</evidence>
<dbReference type="RefSeq" id="WP_316969209.1">
    <property type="nucleotide sequence ID" value="NZ_JARFPL010000022.1"/>
</dbReference>
<gene>
    <name evidence="1" type="ORF">P0O24_07900</name>
</gene>